<dbReference type="PANTHER" id="PTHR12461">
    <property type="entry name" value="HYPOXIA-INDUCIBLE FACTOR 1 ALPHA INHIBITOR-RELATED"/>
    <property type="match status" value="1"/>
</dbReference>
<dbReference type="EMBL" id="JASVDS010000002">
    <property type="protein sequence ID" value="MDL5031806.1"/>
    <property type="molecule type" value="Genomic_DNA"/>
</dbReference>
<feature type="region of interest" description="Disordered" evidence="1">
    <location>
        <begin position="1"/>
        <end position="20"/>
    </location>
</feature>
<protein>
    <submittedName>
        <fullName evidence="3">Cupin-like domain-containing protein</fullName>
    </submittedName>
</protein>
<dbReference type="RefSeq" id="WP_285981919.1">
    <property type="nucleotide sequence ID" value="NZ_JASVDS010000002.1"/>
</dbReference>
<name>A0ABT7LG25_9BURK</name>
<proteinExistence type="predicted"/>
<organism evidence="3 4">
    <name type="scientific">Roseateles subflavus</name>
    <dbReference type="NCBI Taxonomy" id="3053353"/>
    <lineage>
        <taxon>Bacteria</taxon>
        <taxon>Pseudomonadati</taxon>
        <taxon>Pseudomonadota</taxon>
        <taxon>Betaproteobacteria</taxon>
        <taxon>Burkholderiales</taxon>
        <taxon>Sphaerotilaceae</taxon>
        <taxon>Roseateles</taxon>
    </lineage>
</organism>
<dbReference type="PANTHER" id="PTHR12461:SF105">
    <property type="entry name" value="HYPOXIA-INDUCIBLE FACTOR 1-ALPHA INHIBITOR"/>
    <property type="match status" value="1"/>
</dbReference>
<dbReference type="PROSITE" id="PS51184">
    <property type="entry name" value="JMJC"/>
    <property type="match status" value="1"/>
</dbReference>
<evidence type="ECO:0000259" key="2">
    <source>
        <dbReference type="PROSITE" id="PS51184"/>
    </source>
</evidence>
<feature type="domain" description="JmjC" evidence="2">
    <location>
        <begin position="107"/>
        <end position="272"/>
    </location>
</feature>
<dbReference type="InterPro" id="IPR041667">
    <property type="entry name" value="Cupin_8"/>
</dbReference>
<dbReference type="SUPFAM" id="SSF51197">
    <property type="entry name" value="Clavaminate synthase-like"/>
    <property type="match status" value="1"/>
</dbReference>
<evidence type="ECO:0000313" key="4">
    <source>
        <dbReference type="Proteomes" id="UP001238603"/>
    </source>
</evidence>
<gene>
    <name evidence="3" type="ORF">QRD43_07785</name>
</gene>
<evidence type="ECO:0000313" key="3">
    <source>
        <dbReference type="EMBL" id="MDL5031806.1"/>
    </source>
</evidence>
<accession>A0ABT7LG25</accession>
<dbReference type="SMART" id="SM00558">
    <property type="entry name" value="JmjC"/>
    <property type="match status" value="1"/>
</dbReference>
<reference evidence="3 4" key="1">
    <citation type="submission" date="2023-06" db="EMBL/GenBank/DDBJ databases">
        <title>Pelomonas sp. APW6 16S ribosomal RNA gene genome sequencing and assembly.</title>
        <authorList>
            <person name="Woo H."/>
        </authorList>
    </citation>
    <scope>NUCLEOTIDE SEQUENCE [LARGE SCALE GENOMIC DNA]</scope>
    <source>
        <strain evidence="3 4">APW6</strain>
    </source>
</reference>
<sequence>MRELPCHPGQVPSALTGTGPDGDTPCVLRGLVSHWPLVQASRRSPRDAAALLRRHWRDATVGIYRLAPETGGRIAYTPDVQGFNFSRALVPFGAVLDELMAALDDPAPSTVYMGSTTVETCLPGLLASHPLAIEAEEPPLASLWLGNRVTVPAHQDWPRNIACCVSGRRRFTLYPPEAVGDLYIGPLDLTPAGQPVSLVDAAAPDLQRFPRFAAAQARAQEVTLEAGDAIYIPSQWWHQVEALDPFSGLLNYWWRRTPPWQDAPTSALWLALATVRDLPPAEREAWRALFDHYVFEAGEHTAAHLPPPARGALGPLDEAAHRRLRALLLNKLNR</sequence>
<dbReference type="InterPro" id="IPR014710">
    <property type="entry name" value="RmlC-like_jellyroll"/>
</dbReference>
<dbReference type="Proteomes" id="UP001238603">
    <property type="component" value="Unassembled WGS sequence"/>
</dbReference>
<keyword evidence="4" id="KW-1185">Reference proteome</keyword>
<dbReference type="Gene3D" id="2.60.120.10">
    <property type="entry name" value="Jelly Rolls"/>
    <property type="match status" value="1"/>
</dbReference>
<comment type="caution">
    <text evidence="3">The sequence shown here is derived from an EMBL/GenBank/DDBJ whole genome shotgun (WGS) entry which is preliminary data.</text>
</comment>
<evidence type="ECO:0000256" key="1">
    <source>
        <dbReference type="SAM" id="MobiDB-lite"/>
    </source>
</evidence>
<dbReference type="Pfam" id="PF13621">
    <property type="entry name" value="Cupin_8"/>
    <property type="match status" value="1"/>
</dbReference>
<dbReference type="InterPro" id="IPR003347">
    <property type="entry name" value="JmjC_dom"/>
</dbReference>